<evidence type="ECO:0000313" key="2">
    <source>
        <dbReference type="EMBL" id="KOB85075.1"/>
    </source>
</evidence>
<protein>
    <submittedName>
        <fullName evidence="2">Uncharacterized protein</fullName>
    </submittedName>
</protein>
<reference evidence="3" key="1">
    <citation type="submission" date="2006-09" db="EMBL/GenBank/DDBJ databases">
        <title>Annotation of Plasmodium falciparum Dd2.</title>
        <authorList>
            <consortium name="The Broad Institute Genome Sequencing Platform"/>
            <person name="Volkman S.K."/>
            <person name="Neafsey D.E."/>
            <person name="Dash A.P."/>
            <person name="Chitnis C.E."/>
            <person name="Hartl D.L."/>
            <person name="Young S.K."/>
            <person name="Zeng Q."/>
            <person name="Koehrsen M."/>
            <person name="Alvarado L."/>
            <person name="Berlin A."/>
            <person name="Borenstein D."/>
            <person name="Chapman S.B."/>
            <person name="Chen Z."/>
            <person name="Engels R."/>
            <person name="Freedman E."/>
            <person name="Gellesch M."/>
            <person name="Goldberg J."/>
            <person name="Griggs A."/>
            <person name="Gujja S."/>
            <person name="Heilman E.R."/>
            <person name="Heiman D.I."/>
            <person name="Howarth C."/>
            <person name="Jen D."/>
            <person name="Larson L."/>
            <person name="Mehta T."/>
            <person name="Neiman D."/>
            <person name="Park D."/>
            <person name="Pearson M."/>
            <person name="Roberts A."/>
            <person name="Saif S."/>
            <person name="Shea T."/>
            <person name="Shenoy N."/>
            <person name="Sisk P."/>
            <person name="Stolte C."/>
            <person name="Sykes S."/>
            <person name="Walk T."/>
            <person name="White J."/>
            <person name="Yandava C."/>
            <person name="Haas B."/>
            <person name="Henn M.R."/>
            <person name="Nusbaum C."/>
            <person name="Birren B."/>
        </authorList>
    </citation>
    <scope>NUCLEOTIDE SEQUENCE [LARGE SCALE GENOMIC DNA]</scope>
</reference>
<reference evidence="3" key="2">
    <citation type="submission" date="2006-09" db="EMBL/GenBank/DDBJ databases">
        <title>The genome sequence of Plasmodium falciparum Dd2.</title>
        <authorList>
            <consortium name="The Broad Institute Genome Sequencing Platform"/>
            <person name="Birren B."/>
            <person name="Lander E."/>
            <person name="Galagan J."/>
            <person name="Nusbaum C."/>
            <person name="Devon K."/>
            <person name="Henn M."/>
            <person name="Jaffe D."/>
            <person name="Butler J."/>
            <person name="Alvarez P."/>
            <person name="Gnerre S."/>
            <person name="Grabherr M."/>
            <person name="Kleber M."/>
            <person name="Mauceli E."/>
            <person name="Brockman W."/>
            <person name="MacCallum I.A."/>
            <person name="Rounsley S."/>
            <person name="Young S."/>
            <person name="LaButti K."/>
            <person name="Pushparaj V."/>
            <person name="DeCaprio D."/>
            <person name="Crawford M."/>
            <person name="Koehrsen M."/>
            <person name="Engels R."/>
            <person name="Montgomery P."/>
            <person name="Pearson M."/>
            <person name="Howarth C."/>
            <person name="Larson L."/>
            <person name="Luoma S."/>
            <person name="White J."/>
            <person name="Kodira C."/>
            <person name="Zeng Q."/>
            <person name="O'Leary S."/>
            <person name="Yandava C."/>
            <person name="Alvarado L."/>
            <person name="Wirth D."/>
            <person name="Volkman S."/>
            <person name="Hartl D."/>
        </authorList>
    </citation>
    <scope>NUCLEOTIDE SEQUENCE [LARGE SCALE GENOMIC DNA]</scope>
</reference>
<feature type="non-terminal residue" evidence="2">
    <location>
        <position position="43"/>
    </location>
</feature>
<dbReference type="Proteomes" id="UP000054282">
    <property type="component" value="Unassembled WGS sequence"/>
</dbReference>
<dbReference type="AlphaFoldDB" id="A0A0L7LXU3"/>
<dbReference type="KEGG" id="pfd:PFDG_05395"/>
<accession>A0A0L7LXU3</accession>
<organism evidence="2 3">
    <name type="scientific">Plasmodium falciparum (isolate Dd2)</name>
    <dbReference type="NCBI Taxonomy" id="57267"/>
    <lineage>
        <taxon>Eukaryota</taxon>
        <taxon>Sar</taxon>
        <taxon>Alveolata</taxon>
        <taxon>Apicomplexa</taxon>
        <taxon>Aconoidasida</taxon>
        <taxon>Haemosporida</taxon>
        <taxon>Plasmodiidae</taxon>
        <taxon>Plasmodium</taxon>
        <taxon>Plasmodium (Laverania)</taxon>
    </lineage>
</organism>
<feature type="signal peptide" evidence="1">
    <location>
        <begin position="1"/>
        <end position="21"/>
    </location>
</feature>
<dbReference type="EMBL" id="DS016090">
    <property type="protein sequence ID" value="KOB85075.1"/>
    <property type="molecule type" value="Genomic_DNA"/>
</dbReference>
<sequence>MFIIQMKQILLVNLFLYVILPENNVQKTSLKKQNRIFHESNLL</sequence>
<proteinExistence type="predicted"/>
<gene>
    <name evidence="2" type="ORF">PFDG_05395</name>
</gene>
<evidence type="ECO:0000256" key="1">
    <source>
        <dbReference type="SAM" id="SignalP"/>
    </source>
</evidence>
<dbReference type="OrthoDB" id="377095at2759"/>
<name>A0A0L7LXU3_PLAF4</name>
<keyword evidence="1" id="KW-0732">Signal</keyword>
<feature type="chain" id="PRO_5005573805" evidence="1">
    <location>
        <begin position="22"/>
        <end position="43"/>
    </location>
</feature>
<evidence type="ECO:0000313" key="3">
    <source>
        <dbReference type="Proteomes" id="UP000054282"/>
    </source>
</evidence>